<dbReference type="EMBL" id="BAABME010027828">
    <property type="protein sequence ID" value="GAA0176175.1"/>
    <property type="molecule type" value="Genomic_DNA"/>
</dbReference>
<keyword evidence="2" id="KW-1185">Reference proteome</keyword>
<evidence type="ECO:0000313" key="1">
    <source>
        <dbReference type="EMBL" id="GAA0176175.1"/>
    </source>
</evidence>
<name>A0AAV3RK17_LITER</name>
<accession>A0AAV3RK17</accession>
<organism evidence="1 2">
    <name type="scientific">Lithospermum erythrorhizon</name>
    <name type="common">Purple gromwell</name>
    <name type="synonym">Lithospermum officinale var. erythrorhizon</name>
    <dbReference type="NCBI Taxonomy" id="34254"/>
    <lineage>
        <taxon>Eukaryota</taxon>
        <taxon>Viridiplantae</taxon>
        <taxon>Streptophyta</taxon>
        <taxon>Embryophyta</taxon>
        <taxon>Tracheophyta</taxon>
        <taxon>Spermatophyta</taxon>
        <taxon>Magnoliopsida</taxon>
        <taxon>eudicotyledons</taxon>
        <taxon>Gunneridae</taxon>
        <taxon>Pentapetalae</taxon>
        <taxon>asterids</taxon>
        <taxon>lamiids</taxon>
        <taxon>Boraginales</taxon>
        <taxon>Boraginaceae</taxon>
        <taxon>Boraginoideae</taxon>
        <taxon>Lithospermeae</taxon>
        <taxon>Lithospermum</taxon>
    </lineage>
</organism>
<reference evidence="1 2" key="1">
    <citation type="submission" date="2024-01" db="EMBL/GenBank/DDBJ databases">
        <title>The complete chloroplast genome sequence of Lithospermum erythrorhizon: insights into the phylogenetic relationship among Boraginaceae species and the maternal lineages of purple gromwells.</title>
        <authorList>
            <person name="Okada T."/>
            <person name="Watanabe K."/>
        </authorList>
    </citation>
    <scope>NUCLEOTIDE SEQUENCE [LARGE SCALE GENOMIC DNA]</scope>
</reference>
<sequence>MSSMNVSILSVVEDNTTMYYYVDPGAAKDIEEKLMVDDCRMNDLLTYQDSNPNKDYIPIQAMYYVPHGQNLTIPDQYQFSEFSSICESRVFDMCGKLIGVISMGIENISFVTPFGAWVLQKFEEGLTKNNEPLESSKKKKKI</sequence>
<protein>
    <submittedName>
        <fullName evidence="1">Uncharacterized protein</fullName>
    </submittedName>
</protein>
<proteinExistence type="predicted"/>
<gene>
    <name evidence="1" type="ORF">LIER_42034</name>
</gene>
<evidence type="ECO:0000313" key="2">
    <source>
        <dbReference type="Proteomes" id="UP001454036"/>
    </source>
</evidence>
<comment type="caution">
    <text evidence="1">The sequence shown here is derived from an EMBL/GenBank/DDBJ whole genome shotgun (WGS) entry which is preliminary data.</text>
</comment>
<dbReference type="Proteomes" id="UP001454036">
    <property type="component" value="Unassembled WGS sequence"/>
</dbReference>
<dbReference type="AlphaFoldDB" id="A0AAV3RK17"/>